<keyword evidence="2" id="KW-1185">Reference proteome</keyword>
<proteinExistence type="predicted"/>
<evidence type="ECO:0000313" key="2">
    <source>
        <dbReference type="Proteomes" id="UP000035900"/>
    </source>
</evidence>
<evidence type="ECO:0000313" key="1">
    <source>
        <dbReference type="EMBL" id="KMQ71343.1"/>
    </source>
</evidence>
<accession>A0A0J7IYL0</accession>
<dbReference type="RefSeq" id="WP_048499514.1">
    <property type="nucleotide sequence ID" value="NZ_LFNG01000009.1"/>
</dbReference>
<dbReference type="PATRIC" id="fig|1304281.5.peg.1696"/>
<protein>
    <submittedName>
        <fullName evidence="1">GxxExxY protein</fullName>
    </submittedName>
</protein>
<name>A0A0J7IYL0_9FLAO</name>
<sequence length="125" mass="14233">MTENELSYAIIGAALEVHRTLGVGLLESAYEAALLYELEKLGFQVRTQVYQPTIYKETQIDKAYRIDMIVEEKVIVENKSVHEIHPTDFLRTKTYLKLSGIKLGLIINFNSALLKNGIHRVVNNL</sequence>
<dbReference type="STRING" id="1304281.ACM44_07940"/>
<comment type="caution">
    <text evidence="1">The sequence shown here is derived from an EMBL/GenBank/DDBJ whole genome shotgun (WGS) entry which is preliminary data.</text>
</comment>
<reference evidence="1 2" key="1">
    <citation type="journal article" date="2004" name="Int. J. Syst. Evol. Microbiol.">
        <title>Kaistella koreensis gen. nov., sp. nov., a novel member of the Chryseobacterium-Bergeyella-Riemerella branch.</title>
        <authorList>
            <person name="Kim M.K."/>
            <person name="Im W.T."/>
            <person name="Shin Y.K."/>
            <person name="Lim J.H."/>
            <person name="Kim S.H."/>
            <person name="Lee B.C."/>
            <person name="Park M.Y."/>
            <person name="Lee K.Y."/>
            <person name="Lee S.T."/>
        </authorList>
    </citation>
    <scope>NUCLEOTIDE SEQUENCE [LARGE SCALE GENOMIC DNA]</scope>
    <source>
        <strain evidence="1 2">CCUG 49689</strain>
    </source>
</reference>
<dbReference type="OrthoDB" id="1119698at2"/>
<dbReference type="EMBL" id="LFNG01000009">
    <property type="protein sequence ID" value="KMQ71343.1"/>
    <property type="molecule type" value="Genomic_DNA"/>
</dbReference>
<dbReference type="InterPro" id="IPR026350">
    <property type="entry name" value="GxxExxY"/>
</dbReference>
<dbReference type="Pfam" id="PF13366">
    <property type="entry name" value="PDDEXK_3"/>
    <property type="match status" value="1"/>
</dbReference>
<dbReference type="NCBIfam" id="TIGR04256">
    <property type="entry name" value="GxxExxY"/>
    <property type="match status" value="1"/>
</dbReference>
<organism evidence="1 2">
    <name type="scientific">Chryseobacterium koreense CCUG 49689</name>
    <dbReference type="NCBI Taxonomy" id="1304281"/>
    <lineage>
        <taxon>Bacteria</taxon>
        <taxon>Pseudomonadati</taxon>
        <taxon>Bacteroidota</taxon>
        <taxon>Flavobacteriia</taxon>
        <taxon>Flavobacteriales</taxon>
        <taxon>Weeksellaceae</taxon>
        <taxon>Chryseobacterium group</taxon>
        <taxon>Chryseobacterium</taxon>
    </lineage>
</organism>
<gene>
    <name evidence="1" type="ORF">ACM44_07940</name>
</gene>
<dbReference type="Proteomes" id="UP000035900">
    <property type="component" value="Unassembled WGS sequence"/>
</dbReference>
<dbReference type="AlphaFoldDB" id="A0A0J7IYL0"/>